<keyword evidence="5 8" id="KW-0472">Membrane</keyword>
<reference evidence="10 11" key="1">
    <citation type="journal article" date="2015" name="Proc. Natl. Acad. Sci. U.S.A.">
        <title>Expanded metabolic versatility of ubiquitous nitrite-oxidizing bacteria from the genus Nitrospira.</title>
        <authorList>
            <person name="Koch H."/>
            <person name="Lucker S."/>
            <person name="Albertsen M."/>
            <person name="Kitzinger K."/>
            <person name="Herbold C."/>
            <person name="Spieck E."/>
            <person name="Nielsen P.H."/>
            <person name="Wagner M."/>
            <person name="Daims H."/>
        </authorList>
    </citation>
    <scope>NUCLEOTIDE SEQUENCE [LARGE SCALE GENOMIC DNA]</scope>
    <source>
        <strain evidence="10 11">NSP M-1</strain>
    </source>
</reference>
<feature type="domain" description="NADH:quinone oxidoreductase/Mrp antiporter transmembrane" evidence="9">
    <location>
        <begin position="131"/>
        <end position="419"/>
    </location>
</feature>
<dbReference type="Proteomes" id="UP000069205">
    <property type="component" value="Chromosome"/>
</dbReference>
<dbReference type="NCBIfam" id="TIGR01972">
    <property type="entry name" value="NDH_I_M"/>
    <property type="match status" value="1"/>
</dbReference>
<dbReference type="InterPro" id="IPR003918">
    <property type="entry name" value="NADH_UbQ_OxRdtase"/>
</dbReference>
<dbReference type="STRING" id="42253.NITMOv2_2787"/>
<dbReference type="GO" id="GO:0042773">
    <property type="term" value="P:ATP synthesis coupled electron transport"/>
    <property type="evidence" value="ECO:0007669"/>
    <property type="project" value="InterPro"/>
</dbReference>
<dbReference type="InterPro" id="IPR001750">
    <property type="entry name" value="ND/Mrp_TM"/>
</dbReference>
<evidence type="ECO:0000256" key="6">
    <source>
        <dbReference type="RuleBase" id="RU000320"/>
    </source>
</evidence>
<keyword evidence="3 6" id="KW-0812">Transmembrane</keyword>
<sequence length="519" mass="55976">MILWSLILIPLLAAPLAWLAESRSREAPRRIAAGALGLELILSLALWGQDQSLLAAGDGRWLLASRAEWIPRWGIGLHLALDGLSVVLIVLTAFLGLIAVVASWSEIQERVGFFHFNLLVVLSGVTGVFVALDLFLFFLFWELMLVPMYLLIAIWGHEGRRYASFKFFLFTQAGSLLLLIAIIALALLHQQATGRPSFDYADLAGLAIPPRTAWWLMLGFFVGFAVKLPAVPLHTWLPDAHTEAPTGGSVVLAGLLLKTGAYGLLRFTIPLFPDAARDFAPIAMALGAAGILYGGALAFAQTDFKRLVAYSSVSHLGFALLGIFAMTDLALQGAAMQLVAHGVSTGALFLLAGALQERLHTRDMRRMGGLWASTPRLAALTLFFAVASLGLPGLANFIGEFLVLFGSFARQPIFTVIAAAGLVIAAVYSLALLQRAFFGPLGDDHPLPDLSRPAFTALLAMAAVQLWLGWYPGPVLSTTEPAIRFLIQAPNRSLIHTTSRDSPSNLEPSNLELVEAERP</sequence>
<feature type="transmembrane region" description="Helical" evidence="8">
    <location>
        <begin position="167"/>
        <end position="188"/>
    </location>
</feature>
<proteinExistence type="inferred from homology"/>
<evidence type="ECO:0000256" key="3">
    <source>
        <dbReference type="ARBA" id="ARBA00022692"/>
    </source>
</evidence>
<dbReference type="GO" id="GO:0048039">
    <property type="term" value="F:ubiquinone binding"/>
    <property type="evidence" value="ECO:0007669"/>
    <property type="project" value="TreeGrafter"/>
</dbReference>
<dbReference type="GO" id="GO:0012505">
    <property type="term" value="C:endomembrane system"/>
    <property type="evidence" value="ECO:0007669"/>
    <property type="project" value="UniProtKB-SubCell"/>
</dbReference>
<evidence type="ECO:0000256" key="7">
    <source>
        <dbReference type="SAM" id="MobiDB-lite"/>
    </source>
</evidence>
<evidence type="ECO:0000256" key="8">
    <source>
        <dbReference type="SAM" id="Phobius"/>
    </source>
</evidence>
<feature type="transmembrane region" description="Helical" evidence="8">
    <location>
        <begin position="249"/>
        <end position="267"/>
    </location>
</feature>
<dbReference type="PANTHER" id="PTHR43507:SF1">
    <property type="entry name" value="NADH-UBIQUINONE OXIDOREDUCTASE CHAIN 4"/>
    <property type="match status" value="1"/>
</dbReference>
<dbReference type="EC" id="1.6.99.5" evidence="10"/>
<dbReference type="Pfam" id="PF00361">
    <property type="entry name" value="Proton_antipo_M"/>
    <property type="match status" value="1"/>
</dbReference>
<dbReference type="GO" id="GO:0008137">
    <property type="term" value="F:NADH dehydrogenase (ubiquinone) activity"/>
    <property type="evidence" value="ECO:0007669"/>
    <property type="project" value="InterPro"/>
</dbReference>
<dbReference type="PANTHER" id="PTHR43507">
    <property type="entry name" value="NADH-UBIQUINONE OXIDOREDUCTASE CHAIN 4"/>
    <property type="match status" value="1"/>
</dbReference>
<dbReference type="GO" id="GO:0015990">
    <property type="term" value="P:electron transport coupled proton transport"/>
    <property type="evidence" value="ECO:0007669"/>
    <property type="project" value="TreeGrafter"/>
</dbReference>
<feature type="transmembrane region" description="Helical" evidence="8">
    <location>
        <begin position="307"/>
        <end position="326"/>
    </location>
</feature>
<evidence type="ECO:0000256" key="2">
    <source>
        <dbReference type="ARBA" id="ARBA00009025"/>
    </source>
</evidence>
<dbReference type="AlphaFoldDB" id="A0A0K2GE15"/>
<keyword evidence="10" id="KW-0560">Oxidoreductase</keyword>
<accession>A0A0K2GE15</accession>
<comment type="subcellular location">
    <subcellularLocation>
        <location evidence="1">Endomembrane system</location>
        <topology evidence="1">Multi-pass membrane protein</topology>
    </subcellularLocation>
    <subcellularLocation>
        <location evidence="6">Membrane</location>
        <topology evidence="6">Multi-pass membrane protein</topology>
    </subcellularLocation>
</comment>
<dbReference type="GO" id="GO:0016020">
    <property type="term" value="C:membrane"/>
    <property type="evidence" value="ECO:0007669"/>
    <property type="project" value="UniProtKB-SubCell"/>
</dbReference>
<dbReference type="PATRIC" id="fig|42253.5.peg.2754"/>
<evidence type="ECO:0000256" key="4">
    <source>
        <dbReference type="ARBA" id="ARBA00022989"/>
    </source>
</evidence>
<dbReference type="RefSeq" id="WP_083447990.1">
    <property type="nucleotide sequence ID" value="NZ_CP011801.1"/>
</dbReference>
<evidence type="ECO:0000313" key="11">
    <source>
        <dbReference type="Proteomes" id="UP000069205"/>
    </source>
</evidence>
<feature type="transmembrane region" description="Helical" evidence="8">
    <location>
        <begin position="213"/>
        <end position="237"/>
    </location>
</feature>
<comment type="similarity">
    <text evidence="2">Belongs to the complex I subunit 4 family.</text>
</comment>
<dbReference type="OrthoDB" id="9768329at2"/>
<dbReference type="InterPro" id="IPR010227">
    <property type="entry name" value="NADH_Q_OxRdtase_chainM/4"/>
</dbReference>
<organism evidence="10 11">
    <name type="scientific">Nitrospira moscoviensis</name>
    <dbReference type="NCBI Taxonomy" id="42253"/>
    <lineage>
        <taxon>Bacteria</taxon>
        <taxon>Pseudomonadati</taxon>
        <taxon>Nitrospirota</taxon>
        <taxon>Nitrospiria</taxon>
        <taxon>Nitrospirales</taxon>
        <taxon>Nitrospiraceae</taxon>
        <taxon>Nitrospira</taxon>
    </lineage>
</organism>
<feature type="transmembrane region" description="Helical" evidence="8">
    <location>
        <begin position="138"/>
        <end position="155"/>
    </location>
</feature>
<feature type="transmembrane region" description="Helical" evidence="8">
    <location>
        <begin position="83"/>
        <end position="104"/>
    </location>
</feature>
<keyword evidence="4 8" id="KW-1133">Transmembrane helix</keyword>
<feature type="transmembrane region" description="Helical" evidence="8">
    <location>
        <begin position="338"/>
        <end position="356"/>
    </location>
</feature>
<dbReference type="GO" id="GO:0003954">
    <property type="term" value="F:NADH dehydrogenase activity"/>
    <property type="evidence" value="ECO:0007669"/>
    <property type="project" value="TreeGrafter"/>
</dbReference>
<feature type="region of interest" description="Disordered" evidence="7">
    <location>
        <begin position="497"/>
        <end position="519"/>
    </location>
</feature>
<dbReference type="NCBIfam" id="NF004498">
    <property type="entry name" value="PRK05846.1-1"/>
    <property type="match status" value="1"/>
</dbReference>
<feature type="compositionally biased region" description="Polar residues" evidence="7">
    <location>
        <begin position="497"/>
        <end position="508"/>
    </location>
</feature>
<evidence type="ECO:0000256" key="5">
    <source>
        <dbReference type="ARBA" id="ARBA00023136"/>
    </source>
</evidence>
<dbReference type="PRINTS" id="PR01437">
    <property type="entry name" value="NUOXDRDTASE4"/>
</dbReference>
<keyword evidence="11" id="KW-1185">Reference proteome</keyword>
<dbReference type="KEGG" id="nmv:NITMOv2_2787"/>
<feature type="transmembrane region" description="Helical" evidence="8">
    <location>
        <begin position="377"/>
        <end position="398"/>
    </location>
</feature>
<gene>
    <name evidence="10" type="primary">nuoM</name>
    <name evidence="10" type="ORF">NITMOv2_2787</name>
</gene>
<evidence type="ECO:0000256" key="1">
    <source>
        <dbReference type="ARBA" id="ARBA00004127"/>
    </source>
</evidence>
<protein>
    <submittedName>
        <fullName evidence="10">NADH-quinone oxidoreductase, membrane subunit M</fullName>
        <ecNumber evidence="10">1.6.99.5</ecNumber>
    </submittedName>
</protein>
<feature type="transmembrane region" description="Helical" evidence="8">
    <location>
        <begin position="413"/>
        <end position="433"/>
    </location>
</feature>
<feature type="transmembrane region" description="Helical" evidence="8">
    <location>
        <begin position="111"/>
        <end position="132"/>
    </location>
</feature>
<name>A0A0K2GE15_NITMO</name>
<dbReference type="EMBL" id="CP011801">
    <property type="protein sequence ID" value="ALA59196.1"/>
    <property type="molecule type" value="Genomic_DNA"/>
</dbReference>
<evidence type="ECO:0000259" key="9">
    <source>
        <dbReference type="Pfam" id="PF00361"/>
    </source>
</evidence>
<feature type="transmembrane region" description="Helical" evidence="8">
    <location>
        <begin position="279"/>
        <end position="300"/>
    </location>
</feature>
<evidence type="ECO:0000313" key="10">
    <source>
        <dbReference type="EMBL" id="ALA59196.1"/>
    </source>
</evidence>